<evidence type="ECO:0000313" key="2">
    <source>
        <dbReference type="Proteomes" id="UP001055879"/>
    </source>
</evidence>
<name>A0ACB9ABQ5_ARCLA</name>
<reference evidence="1 2" key="2">
    <citation type="journal article" date="2022" name="Mol. Ecol. Resour.">
        <title>The genomes of chicory, endive, great burdock and yacon provide insights into Asteraceae paleo-polyploidization history and plant inulin production.</title>
        <authorList>
            <person name="Fan W."/>
            <person name="Wang S."/>
            <person name="Wang H."/>
            <person name="Wang A."/>
            <person name="Jiang F."/>
            <person name="Liu H."/>
            <person name="Zhao H."/>
            <person name="Xu D."/>
            <person name="Zhang Y."/>
        </authorList>
    </citation>
    <scope>NUCLEOTIDE SEQUENCE [LARGE SCALE GENOMIC DNA]</scope>
    <source>
        <strain evidence="2">cv. Niubang</strain>
        <tissue evidence="1">Leaf</tissue>
    </source>
</reference>
<accession>A0ACB9ABQ5</accession>
<keyword evidence="2" id="KW-1185">Reference proteome</keyword>
<evidence type="ECO:0000313" key="1">
    <source>
        <dbReference type="EMBL" id="KAI3707064.1"/>
    </source>
</evidence>
<gene>
    <name evidence="1" type="ORF">L6452_25255</name>
</gene>
<dbReference type="Proteomes" id="UP001055879">
    <property type="component" value="Linkage Group LG08"/>
</dbReference>
<proteinExistence type="predicted"/>
<comment type="caution">
    <text evidence="1">The sequence shown here is derived from an EMBL/GenBank/DDBJ whole genome shotgun (WGS) entry which is preliminary data.</text>
</comment>
<organism evidence="1 2">
    <name type="scientific">Arctium lappa</name>
    <name type="common">Greater burdock</name>
    <name type="synonym">Lappa major</name>
    <dbReference type="NCBI Taxonomy" id="4217"/>
    <lineage>
        <taxon>Eukaryota</taxon>
        <taxon>Viridiplantae</taxon>
        <taxon>Streptophyta</taxon>
        <taxon>Embryophyta</taxon>
        <taxon>Tracheophyta</taxon>
        <taxon>Spermatophyta</taxon>
        <taxon>Magnoliopsida</taxon>
        <taxon>eudicotyledons</taxon>
        <taxon>Gunneridae</taxon>
        <taxon>Pentapetalae</taxon>
        <taxon>asterids</taxon>
        <taxon>campanulids</taxon>
        <taxon>Asterales</taxon>
        <taxon>Asteraceae</taxon>
        <taxon>Carduoideae</taxon>
        <taxon>Cardueae</taxon>
        <taxon>Arctiinae</taxon>
        <taxon>Arctium</taxon>
    </lineage>
</organism>
<protein>
    <submittedName>
        <fullName evidence="1">Uncharacterized protein</fullName>
    </submittedName>
</protein>
<reference evidence="2" key="1">
    <citation type="journal article" date="2022" name="Mol. Ecol. Resour.">
        <title>The genomes of chicory, endive, great burdock and yacon provide insights into Asteraceae palaeo-polyploidization history and plant inulin production.</title>
        <authorList>
            <person name="Fan W."/>
            <person name="Wang S."/>
            <person name="Wang H."/>
            <person name="Wang A."/>
            <person name="Jiang F."/>
            <person name="Liu H."/>
            <person name="Zhao H."/>
            <person name="Xu D."/>
            <person name="Zhang Y."/>
        </authorList>
    </citation>
    <scope>NUCLEOTIDE SEQUENCE [LARGE SCALE GENOMIC DNA]</scope>
    <source>
        <strain evidence="2">cv. Niubang</strain>
    </source>
</reference>
<sequence>MKTMGFSGEGGGHGEFLRRRGMVGFFDVEGRGELLQGRKSMKEEEAGSWERPTMGKLGDSEIRCLASQQTTVIRGLTPHISSHLISQSSQKE</sequence>
<dbReference type="EMBL" id="CM042054">
    <property type="protein sequence ID" value="KAI3707064.1"/>
    <property type="molecule type" value="Genomic_DNA"/>
</dbReference>